<evidence type="ECO:0000313" key="3">
    <source>
        <dbReference type="Proteomes" id="UP001501821"/>
    </source>
</evidence>
<keyword evidence="3" id="KW-1185">Reference proteome</keyword>
<name>A0ABP7IQS1_9ACTN</name>
<dbReference type="InterPro" id="IPR029063">
    <property type="entry name" value="SAM-dependent_MTases_sf"/>
</dbReference>
<dbReference type="CDD" id="cd02440">
    <property type="entry name" value="AdoMet_MTases"/>
    <property type="match status" value="1"/>
</dbReference>
<evidence type="ECO:0000313" key="2">
    <source>
        <dbReference type="EMBL" id="GAA3824205.1"/>
    </source>
</evidence>
<dbReference type="Pfam" id="PF08241">
    <property type="entry name" value="Methyltransf_11"/>
    <property type="match status" value="1"/>
</dbReference>
<dbReference type="EMBL" id="BAABAH010000009">
    <property type="protein sequence ID" value="GAA3824205.1"/>
    <property type="molecule type" value="Genomic_DNA"/>
</dbReference>
<evidence type="ECO:0000259" key="1">
    <source>
        <dbReference type="Pfam" id="PF08241"/>
    </source>
</evidence>
<protein>
    <recommendedName>
        <fullName evidence="1">Methyltransferase type 11 domain-containing protein</fullName>
    </recommendedName>
</protein>
<sequence length="244" mass="27369">MSPTLESGPLYTDLDQLWSGYEDLLIGLGRRTGATTVAELGGGANPLVADEARWGFAPERVVLDISADELGKAPGNVRTRVADLCRPLPDGHGAYDLVFSKMLCEHIGDPRTFHRNCFDLLRPGGHAVHFFPTLMTVPFVINRLIPEELARSVLGKVQPHRISDPRQEKFPAYYRWCTGPTSRATRRFESVGFEVECWHATFGHTYYRPVAPLHRAELAKTRLLHQHPSPYLTSFAVVVLRKPE</sequence>
<feature type="domain" description="Methyltransferase type 11" evidence="1">
    <location>
        <begin position="59"/>
        <end position="128"/>
    </location>
</feature>
<dbReference type="RefSeq" id="WP_344776270.1">
    <property type="nucleotide sequence ID" value="NZ_BAABAH010000009.1"/>
</dbReference>
<organism evidence="2 3">
    <name type="scientific">Nocardioides panacisoli</name>
    <dbReference type="NCBI Taxonomy" id="627624"/>
    <lineage>
        <taxon>Bacteria</taxon>
        <taxon>Bacillati</taxon>
        <taxon>Actinomycetota</taxon>
        <taxon>Actinomycetes</taxon>
        <taxon>Propionibacteriales</taxon>
        <taxon>Nocardioidaceae</taxon>
        <taxon>Nocardioides</taxon>
    </lineage>
</organism>
<dbReference type="Gene3D" id="3.40.50.150">
    <property type="entry name" value="Vaccinia Virus protein VP39"/>
    <property type="match status" value="1"/>
</dbReference>
<proteinExistence type="predicted"/>
<gene>
    <name evidence="2" type="ORF">GCM10022242_27060</name>
</gene>
<accession>A0ABP7IQS1</accession>
<comment type="caution">
    <text evidence="2">The sequence shown here is derived from an EMBL/GenBank/DDBJ whole genome shotgun (WGS) entry which is preliminary data.</text>
</comment>
<dbReference type="Proteomes" id="UP001501821">
    <property type="component" value="Unassembled WGS sequence"/>
</dbReference>
<dbReference type="InterPro" id="IPR013216">
    <property type="entry name" value="Methyltransf_11"/>
</dbReference>
<reference evidence="3" key="1">
    <citation type="journal article" date="2019" name="Int. J. Syst. Evol. Microbiol.">
        <title>The Global Catalogue of Microorganisms (GCM) 10K type strain sequencing project: providing services to taxonomists for standard genome sequencing and annotation.</title>
        <authorList>
            <consortium name="The Broad Institute Genomics Platform"/>
            <consortium name="The Broad Institute Genome Sequencing Center for Infectious Disease"/>
            <person name="Wu L."/>
            <person name="Ma J."/>
        </authorList>
    </citation>
    <scope>NUCLEOTIDE SEQUENCE [LARGE SCALE GENOMIC DNA]</scope>
    <source>
        <strain evidence="3">JCM 16953</strain>
    </source>
</reference>
<dbReference type="SUPFAM" id="SSF53335">
    <property type="entry name" value="S-adenosyl-L-methionine-dependent methyltransferases"/>
    <property type="match status" value="1"/>
</dbReference>